<accession>A0AAU9Y3B1</accession>
<evidence type="ECO:0000313" key="1">
    <source>
        <dbReference type="EMBL" id="CAH3166646.1"/>
    </source>
</evidence>
<comment type="caution">
    <text evidence="1">The sequence shown here is derived from an EMBL/GenBank/DDBJ whole genome shotgun (WGS) entry which is preliminary data.</text>
</comment>
<dbReference type="EMBL" id="CALNXJ010000139">
    <property type="protein sequence ID" value="CAH3166646.1"/>
    <property type="molecule type" value="Genomic_DNA"/>
</dbReference>
<evidence type="ECO:0000313" key="2">
    <source>
        <dbReference type="Proteomes" id="UP001159428"/>
    </source>
</evidence>
<dbReference type="AlphaFoldDB" id="A0AAU9Y3B1"/>
<reference evidence="1 2" key="1">
    <citation type="submission" date="2022-05" db="EMBL/GenBank/DDBJ databases">
        <authorList>
            <consortium name="Genoscope - CEA"/>
            <person name="William W."/>
        </authorList>
    </citation>
    <scope>NUCLEOTIDE SEQUENCE [LARGE SCALE GENOMIC DNA]</scope>
</reference>
<proteinExistence type="predicted"/>
<protein>
    <submittedName>
        <fullName evidence="1">Uncharacterized protein</fullName>
    </submittedName>
</protein>
<sequence>MFAGTGINITTVGRKHLGAALGSRSYLEHYVGGKVEDWVGEVTRLAEFARSQPQASYAAFTFGLRHRWTYFMRTLPDIETLLQPLERAISDVLIPSLIGRNCSEAERDLVALPVRMGGLWLINPSDSADAEYSASIRVSAPLVSEIEAQSHETPDEAEVQRLVYATRKEKDDGLKEEFEEVKARLPDKTQRAVDLACEKGASNWLTVISLKDMDFDLNKREFRDAVRLRYDWPIPDQPSVCVCGSMFTVDHAMICKRGGLVIQRHNEIRDLQTELLDMVCYDVQVEPALQPITGEELDRGANQAPDVRLDVHCRGFWEQQRAAFFDIRVCHPNADSYKDLSPKQIYRIHENEKKRKYNSRVTEIEQGTFTPLVFTTTGGMADECLRYHSRLAELLSAKKQKSRRHNNFMGQGESVLCNFAERAPMPKGIENPEKEKLRC</sequence>
<organism evidence="1 2">
    <name type="scientific">Pocillopora meandrina</name>
    <dbReference type="NCBI Taxonomy" id="46732"/>
    <lineage>
        <taxon>Eukaryota</taxon>
        <taxon>Metazoa</taxon>
        <taxon>Cnidaria</taxon>
        <taxon>Anthozoa</taxon>
        <taxon>Hexacorallia</taxon>
        <taxon>Scleractinia</taxon>
        <taxon>Astrocoeniina</taxon>
        <taxon>Pocilloporidae</taxon>
        <taxon>Pocillopora</taxon>
    </lineage>
</organism>
<dbReference type="Proteomes" id="UP001159428">
    <property type="component" value="Unassembled WGS sequence"/>
</dbReference>
<keyword evidence="2" id="KW-1185">Reference proteome</keyword>
<name>A0AAU9Y3B1_9CNID</name>
<gene>
    <name evidence="1" type="ORF">PMEA_00005374</name>
</gene>